<evidence type="ECO:0000313" key="2">
    <source>
        <dbReference type="EnsemblMetazoa" id="ASIC012277-PA"/>
    </source>
</evidence>
<protein>
    <submittedName>
        <fullName evidence="1 2">Uncharacterized protein</fullName>
    </submittedName>
</protein>
<dbReference type="VEuPathDB" id="VectorBase:ASIC012277"/>
<keyword evidence="3" id="KW-1185">Reference proteome</keyword>
<name>A0A084W295_ANOSI</name>
<dbReference type="AlphaFoldDB" id="A0A084W295"/>
<sequence>MRAAYSNPIPPARKVFSCANDNVNVSHEMVRHHTSGGKTRKSKTPPSCLNVAFCSVICDSHKGPPNAGTPASYRLPASIGVLHPVDAKTQLPNHGTG</sequence>
<accession>A0A084W295</accession>
<organism evidence="1">
    <name type="scientific">Anopheles sinensis</name>
    <name type="common">Mosquito</name>
    <dbReference type="NCBI Taxonomy" id="74873"/>
    <lineage>
        <taxon>Eukaryota</taxon>
        <taxon>Metazoa</taxon>
        <taxon>Ecdysozoa</taxon>
        <taxon>Arthropoda</taxon>
        <taxon>Hexapoda</taxon>
        <taxon>Insecta</taxon>
        <taxon>Pterygota</taxon>
        <taxon>Neoptera</taxon>
        <taxon>Endopterygota</taxon>
        <taxon>Diptera</taxon>
        <taxon>Nematocera</taxon>
        <taxon>Culicoidea</taxon>
        <taxon>Culicidae</taxon>
        <taxon>Anophelinae</taxon>
        <taxon>Anopheles</taxon>
    </lineage>
</organism>
<dbReference type="EMBL" id="KE525275">
    <property type="protein sequence ID" value="KFB44339.1"/>
    <property type="molecule type" value="Genomic_DNA"/>
</dbReference>
<gene>
    <name evidence="1" type="ORF">ZHAS_00012277</name>
</gene>
<evidence type="ECO:0000313" key="3">
    <source>
        <dbReference type="Proteomes" id="UP000030765"/>
    </source>
</evidence>
<dbReference type="Proteomes" id="UP000030765">
    <property type="component" value="Unassembled WGS sequence"/>
</dbReference>
<dbReference type="EMBL" id="ATLV01019548">
    <property type="status" value="NOT_ANNOTATED_CDS"/>
    <property type="molecule type" value="Genomic_DNA"/>
</dbReference>
<reference evidence="1 3" key="1">
    <citation type="journal article" date="2014" name="BMC Genomics">
        <title>Genome sequence of Anopheles sinensis provides insight into genetics basis of mosquito competence for malaria parasites.</title>
        <authorList>
            <person name="Zhou D."/>
            <person name="Zhang D."/>
            <person name="Ding G."/>
            <person name="Shi L."/>
            <person name="Hou Q."/>
            <person name="Ye Y."/>
            <person name="Xu Y."/>
            <person name="Zhou H."/>
            <person name="Xiong C."/>
            <person name="Li S."/>
            <person name="Yu J."/>
            <person name="Hong S."/>
            <person name="Yu X."/>
            <person name="Zou P."/>
            <person name="Chen C."/>
            <person name="Chang X."/>
            <person name="Wang W."/>
            <person name="Lv Y."/>
            <person name="Sun Y."/>
            <person name="Ma L."/>
            <person name="Shen B."/>
            <person name="Zhu C."/>
        </authorList>
    </citation>
    <scope>NUCLEOTIDE SEQUENCE [LARGE SCALE GENOMIC DNA]</scope>
</reference>
<proteinExistence type="predicted"/>
<evidence type="ECO:0000313" key="1">
    <source>
        <dbReference type="EMBL" id="KFB44339.1"/>
    </source>
</evidence>
<reference evidence="2" key="2">
    <citation type="submission" date="2020-05" db="UniProtKB">
        <authorList>
            <consortium name="EnsemblMetazoa"/>
        </authorList>
    </citation>
    <scope>IDENTIFICATION</scope>
</reference>
<dbReference type="EnsemblMetazoa" id="ASIC012277-RA">
    <property type="protein sequence ID" value="ASIC012277-PA"/>
    <property type="gene ID" value="ASIC012277"/>
</dbReference>